<evidence type="ECO:0000256" key="2">
    <source>
        <dbReference type="ARBA" id="ARBA00008664"/>
    </source>
</evidence>
<gene>
    <name evidence="9" type="ORF">KsCSTR_41960</name>
    <name evidence="10" type="ORF">KSMBR1_2941</name>
</gene>
<dbReference type="OrthoDB" id="250394at2"/>
<evidence type="ECO:0000313" key="9">
    <source>
        <dbReference type="EMBL" id="QII13575.1"/>
    </source>
</evidence>
<accession>A0A2C9CI77</accession>
<evidence type="ECO:0000256" key="5">
    <source>
        <dbReference type="ARBA" id="ARBA00022963"/>
    </source>
</evidence>
<reference evidence="9 12" key="3">
    <citation type="submission" date="2020-02" db="EMBL/GenBank/DDBJ databases">
        <title>Newly sequenced genome of strain CSTR1 showed variability in Candidatus Kuenenia stuttgartiensis genomes.</title>
        <authorList>
            <person name="Ding C."/>
            <person name="Adrian L."/>
        </authorList>
    </citation>
    <scope>NUCLEOTIDE SEQUENCE [LARGE SCALE GENOMIC DNA]</scope>
    <source>
        <strain evidence="9 12">CSTR1</strain>
    </source>
</reference>
<evidence type="ECO:0000313" key="12">
    <source>
        <dbReference type="Proteomes" id="UP000501926"/>
    </source>
</evidence>
<reference evidence="11" key="1">
    <citation type="submission" date="2017-10" db="EMBL/GenBank/DDBJ databases">
        <authorList>
            <person name="Frank J."/>
        </authorList>
    </citation>
    <scope>NUCLEOTIDE SEQUENCE [LARGE SCALE GENOMIC DNA]</scope>
</reference>
<dbReference type="SUPFAM" id="SSF56024">
    <property type="entry name" value="Phospholipase D/nuclease"/>
    <property type="match status" value="1"/>
</dbReference>
<comment type="catalytic activity">
    <reaction evidence="1">
        <text>a 1,2-diacyl-sn-glycero-3-phosphocholine + H2O = a 1,2-diacyl-sn-glycero-3-phosphate + choline + H(+)</text>
        <dbReference type="Rhea" id="RHEA:14445"/>
        <dbReference type="ChEBI" id="CHEBI:15354"/>
        <dbReference type="ChEBI" id="CHEBI:15377"/>
        <dbReference type="ChEBI" id="CHEBI:15378"/>
        <dbReference type="ChEBI" id="CHEBI:57643"/>
        <dbReference type="ChEBI" id="CHEBI:58608"/>
        <dbReference type="EC" id="3.1.4.4"/>
    </reaction>
</comment>
<dbReference type="GO" id="GO:0016042">
    <property type="term" value="P:lipid catabolic process"/>
    <property type="evidence" value="ECO:0007669"/>
    <property type="project" value="UniProtKB-KW"/>
</dbReference>
<dbReference type="RefSeq" id="WP_099326006.1">
    <property type="nucleotide sequence ID" value="NZ_LT934425.1"/>
</dbReference>
<dbReference type="InterPro" id="IPR025202">
    <property type="entry name" value="PLD-like_dom"/>
</dbReference>
<dbReference type="KEGG" id="kst:KSMBR1_2941"/>
<keyword evidence="4 9" id="KW-0378">Hydrolase</keyword>
<dbReference type="Pfam" id="PF13091">
    <property type="entry name" value="PLDc_2"/>
    <property type="match status" value="1"/>
</dbReference>
<feature type="compositionally biased region" description="Polar residues" evidence="7">
    <location>
        <begin position="197"/>
        <end position="207"/>
    </location>
</feature>
<dbReference type="PANTHER" id="PTHR43856:SF1">
    <property type="entry name" value="MITOCHONDRIAL CARDIOLIPIN HYDROLASE"/>
    <property type="match status" value="1"/>
</dbReference>
<dbReference type="GO" id="GO:0004630">
    <property type="term" value="F:phospholipase D activity"/>
    <property type="evidence" value="ECO:0007669"/>
    <property type="project" value="UniProtKB-EC"/>
</dbReference>
<evidence type="ECO:0000256" key="6">
    <source>
        <dbReference type="ARBA" id="ARBA00023098"/>
    </source>
</evidence>
<evidence type="ECO:0000256" key="7">
    <source>
        <dbReference type="SAM" id="MobiDB-lite"/>
    </source>
</evidence>
<dbReference type="EC" id="3.1.4.4" evidence="3"/>
<protein>
    <recommendedName>
        <fullName evidence="3">phospholipase D</fullName>
        <ecNumber evidence="3">3.1.4.4</ecNumber>
    </recommendedName>
</protein>
<dbReference type="AlphaFoldDB" id="A0A2C9CI77"/>
<feature type="region of interest" description="Disordered" evidence="7">
    <location>
        <begin position="197"/>
        <end position="222"/>
    </location>
</feature>
<sequence>MNALRLFIISIFVQWCVPGFIYAEHSTQITGNTIRDRVKDALHYTQHSVDICIYDFASLDIEESLVNAKTRGVRIRVAVIMHGKDISKGLLATALIQKGFDVRVIKSPNKNHGNSIHQDFVILDDRILITGVYNWMAYRNRNIHDYVSFHYNKEKALSYKNTFYTLFTEGDNAANFIVRKEQEEANILPISLPSSLTKDGESLTQKNSGHDGKTKISVTPPTEMENGLTQKKYIDVSFGELNKLFGKESALSGAEKKAQWKEYNGRYIRWNGTVVHKGAGRVDWNRVGISHQGDEEKADVVVVFHWKMYQKVMNISQGDTITYTGKLISRPRLNSQFRIQDGIIE</sequence>
<keyword evidence="6" id="KW-0443">Lipid metabolism</keyword>
<dbReference type="InterPro" id="IPR051406">
    <property type="entry name" value="PLD_domain"/>
</dbReference>
<dbReference type="EMBL" id="CP049055">
    <property type="protein sequence ID" value="QII13575.1"/>
    <property type="molecule type" value="Genomic_DNA"/>
</dbReference>
<evidence type="ECO:0000256" key="1">
    <source>
        <dbReference type="ARBA" id="ARBA00000798"/>
    </source>
</evidence>
<dbReference type="EMBL" id="LT934425">
    <property type="protein sequence ID" value="SOH05422.1"/>
    <property type="molecule type" value="Genomic_DNA"/>
</dbReference>
<dbReference type="Proteomes" id="UP000221734">
    <property type="component" value="Chromosome Kuenenia_stuttgartiensis_MBR1"/>
</dbReference>
<dbReference type="Proteomes" id="UP000501926">
    <property type="component" value="Chromosome"/>
</dbReference>
<keyword evidence="11" id="KW-1185">Reference proteome</keyword>
<evidence type="ECO:0000256" key="4">
    <source>
        <dbReference type="ARBA" id="ARBA00022801"/>
    </source>
</evidence>
<evidence type="ECO:0000313" key="11">
    <source>
        <dbReference type="Proteomes" id="UP000221734"/>
    </source>
</evidence>
<dbReference type="GO" id="GO:0016891">
    <property type="term" value="F:RNA endonuclease activity producing 5'-phosphomonoesters, hydrolytic mechanism"/>
    <property type="evidence" value="ECO:0007669"/>
    <property type="project" value="TreeGrafter"/>
</dbReference>
<comment type="similarity">
    <text evidence="2">Belongs to the phospholipase D family.</text>
</comment>
<dbReference type="PANTHER" id="PTHR43856">
    <property type="entry name" value="CARDIOLIPIN HYDROLASE"/>
    <property type="match status" value="1"/>
</dbReference>
<reference evidence="10" key="2">
    <citation type="submission" date="2017-10" db="EMBL/GenBank/DDBJ databases">
        <authorList>
            <person name="Banno H."/>
            <person name="Chua N.-H."/>
        </authorList>
    </citation>
    <scope>NUCLEOTIDE SEQUENCE [LARGE SCALE GENOMIC DNA]</scope>
    <source>
        <strain evidence="10">Kuenenia_mbr1_ru-nijmegen</strain>
    </source>
</reference>
<keyword evidence="5" id="KW-0442">Lipid degradation</keyword>
<dbReference type="Gene3D" id="3.30.870.10">
    <property type="entry name" value="Endonuclease Chain A"/>
    <property type="match status" value="1"/>
</dbReference>
<evidence type="ECO:0000256" key="3">
    <source>
        <dbReference type="ARBA" id="ARBA00012027"/>
    </source>
</evidence>
<proteinExistence type="inferred from homology"/>
<name>A0A2C9CI77_KUEST</name>
<feature type="domain" description="Phospholipase D-like" evidence="8">
    <location>
        <begin position="39"/>
        <end position="164"/>
    </location>
</feature>
<evidence type="ECO:0000313" key="10">
    <source>
        <dbReference type="EMBL" id="SOH05422.1"/>
    </source>
</evidence>
<evidence type="ECO:0000259" key="8">
    <source>
        <dbReference type="Pfam" id="PF13091"/>
    </source>
</evidence>
<organism evidence="10 11">
    <name type="scientific">Kuenenia stuttgartiensis</name>
    <dbReference type="NCBI Taxonomy" id="174633"/>
    <lineage>
        <taxon>Bacteria</taxon>
        <taxon>Pseudomonadati</taxon>
        <taxon>Planctomycetota</taxon>
        <taxon>Candidatus Brocadiia</taxon>
        <taxon>Candidatus Brocadiales</taxon>
        <taxon>Candidatus Brocadiaceae</taxon>
        <taxon>Candidatus Kuenenia</taxon>
    </lineage>
</organism>